<dbReference type="Proteomes" id="UP000236454">
    <property type="component" value="Unassembled WGS sequence"/>
</dbReference>
<dbReference type="GO" id="GO:0046872">
    <property type="term" value="F:metal ion binding"/>
    <property type="evidence" value="ECO:0007669"/>
    <property type="project" value="UniProtKB-KW"/>
</dbReference>
<accession>A0A1I7AQX2</accession>
<comment type="cofactor">
    <cofactor evidence="5">
        <name>Mg(2+)</name>
        <dbReference type="ChEBI" id="CHEBI:18420"/>
    </cofactor>
</comment>
<dbReference type="GO" id="GO:0030272">
    <property type="term" value="F:5-formyltetrahydrofolate cyclo-ligase activity"/>
    <property type="evidence" value="ECO:0007669"/>
    <property type="project" value="UniProtKB-EC"/>
</dbReference>
<keyword evidence="2 4" id="KW-0547">Nucleotide-binding</keyword>
<proteinExistence type="inferred from homology"/>
<name>A0A1I7AQX2_9FLAO</name>
<dbReference type="NCBIfam" id="TIGR02727">
    <property type="entry name" value="MTHFS_bact"/>
    <property type="match status" value="1"/>
</dbReference>
<dbReference type="EMBL" id="FPAS01000003">
    <property type="protein sequence ID" value="SFT77283.1"/>
    <property type="molecule type" value="Genomic_DNA"/>
</dbReference>
<evidence type="ECO:0000256" key="1">
    <source>
        <dbReference type="ARBA" id="ARBA00010638"/>
    </source>
</evidence>
<dbReference type="GO" id="GO:0009396">
    <property type="term" value="P:folic acid-containing compound biosynthetic process"/>
    <property type="evidence" value="ECO:0007669"/>
    <property type="project" value="TreeGrafter"/>
</dbReference>
<evidence type="ECO:0000256" key="3">
    <source>
        <dbReference type="ARBA" id="ARBA00022840"/>
    </source>
</evidence>
<dbReference type="EC" id="6.3.3.2" evidence="5"/>
<dbReference type="InterPro" id="IPR024185">
    <property type="entry name" value="FTHF_cligase-like_sf"/>
</dbReference>
<dbReference type="Gene3D" id="3.40.50.10420">
    <property type="entry name" value="NagB/RpiA/CoA transferase-like"/>
    <property type="match status" value="1"/>
</dbReference>
<dbReference type="RefSeq" id="WP_090249795.1">
    <property type="nucleotide sequence ID" value="NZ_FPAS01000003.1"/>
</dbReference>
<feature type="binding site" evidence="4">
    <location>
        <begin position="5"/>
        <end position="9"/>
    </location>
    <ligand>
        <name>ATP</name>
        <dbReference type="ChEBI" id="CHEBI:30616"/>
    </ligand>
</feature>
<feature type="binding site" evidence="4">
    <location>
        <position position="57"/>
    </location>
    <ligand>
        <name>substrate</name>
    </ligand>
</feature>
<evidence type="ECO:0000256" key="2">
    <source>
        <dbReference type="ARBA" id="ARBA00022741"/>
    </source>
</evidence>
<evidence type="ECO:0000313" key="7">
    <source>
        <dbReference type="Proteomes" id="UP000236454"/>
    </source>
</evidence>
<organism evidence="6 7">
    <name type="scientific">Lishizhenia tianjinensis</name>
    <dbReference type="NCBI Taxonomy" id="477690"/>
    <lineage>
        <taxon>Bacteria</taxon>
        <taxon>Pseudomonadati</taxon>
        <taxon>Bacteroidota</taxon>
        <taxon>Flavobacteriia</taxon>
        <taxon>Flavobacteriales</taxon>
        <taxon>Crocinitomicaceae</taxon>
        <taxon>Lishizhenia</taxon>
    </lineage>
</organism>
<reference evidence="6 7" key="1">
    <citation type="submission" date="2016-10" db="EMBL/GenBank/DDBJ databases">
        <authorList>
            <person name="de Groot N.N."/>
        </authorList>
    </citation>
    <scope>NUCLEOTIDE SEQUENCE [LARGE SCALE GENOMIC DNA]</scope>
    <source>
        <strain evidence="6 7">CGMCC 1.7005</strain>
    </source>
</reference>
<keyword evidence="7" id="KW-1185">Reference proteome</keyword>
<evidence type="ECO:0000256" key="4">
    <source>
        <dbReference type="PIRSR" id="PIRSR006806-1"/>
    </source>
</evidence>
<gene>
    <name evidence="6" type="ORF">SAMN05216474_2319</name>
</gene>
<comment type="similarity">
    <text evidence="1 5">Belongs to the 5-formyltetrahydrofolate cyclo-ligase family.</text>
</comment>
<keyword evidence="6" id="KW-0436">Ligase</keyword>
<dbReference type="PANTHER" id="PTHR23407">
    <property type="entry name" value="ATPASE INHIBITOR/5-FORMYLTETRAHYDROFOLATE CYCLO-LIGASE"/>
    <property type="match status" value="1"/>
</dbReference>
<dbReference type="OrthoDB" id="9801938at2"/>
<sequence>MKANKAQLRAHFKEERKKISPKRLQKASEDICLSVLKTFQLENKLCSIFLPIERQKELNTYQILERAVNIGAKFTLPVSNFKTGELSHVLYTNDTTLEINPYGIPEPVKGKKIAPDKHDIVFIPLLAADKQGNRVGYGKGFYDRFLGKCKADCIFVGLNFFEPVEEIEDVFEGDKKLNYLITPENVIRF</sequence>
<keyword evidence="5" id="KW-0479">Metal-binding</keyword>
<dbReference type="PANTHER" id="PTHR23407:SF1">
    <property type="entry name" value="5-FORMYLTETRAHYDROFOLATE CYCLO-LIGASE"/>
    <property type="match status" value="1"/>
</dbReference>
<dbReference type="AlphaFoldDB" id="A0A1I7AQX2"/>
<keyword evidence="3 4" id="KW-0067">ATP-binding</keyword>
<dbReference type="GO" id="GO:0035999">
    <property type="term" value="P:tetrahydrofolate interconversion"/>
    <property type="evidence" value="ECO:0007669"/>
    <property type="project" value="TreeGrafter"/>
</dbReference>
<feature type="binding site" evidence="4">
    <location>
        <position position="50"/>
    </location>
    <ligand>
        <name>substrate</name>
    </ligand>
</feature>
<dbReference type="SUPFAM" id="SSF100950">
    <property type="entry name" value="NagB/RpiA/CoA transferase-like"/>
    <property type="match status" value="1"/>
</dbReference>
<dbReference type="Pfam" id="PF01812">
    <property type="entry name" value="5-FTHF_cyc-lig"/>
    <property type="match status" value="1"/>
</dbReference>
<keyword evidence="5" id="KW-0460">Magnesium</keyword>
<feature type="binding site" evidence="4">
    <location>
        <begin position="134"/>
        <end position="142"/>
    </location>
    <ligand>
        <name>ATP</name>
        <dbReference type="ChEBI" id="CHEBI:30616"/>
    </ligand>
</feature>
<dbReference type="InterPro" id="IPR037171">
    <property type="entry name" value="NagB/RpiA_transferase-like"/>
</dbReference>
<dbReference type="STRING" id="477690.SAMN05216474_2319"/>
<protein>
    <recommendedName>
        <fullName evidence="5">5-formyltetrahydrofolate cyclo-ligase</fullName>
        <ecNumber evidence="5">6.3.3.2</ecNumber>
    </recommendedName>
</protein>
<dbReference type="GO" id="GO:0005524">
    <property type="term" value="F:ATP binding"/>
    <property type="evidence" value="ECO:0007669"/>
    <property type="project" value="UniProtKB-KW"/>
</dbReference>
<comment type="catalytic activity">
    <reaction evidence="5">
        <text>(6S)-5-formyl-5,6,7,8-tetrahydrofolate + ATP = (6R)-5,10-methenyltetrahydrofolate + ADP + phosphate</text>
        <dbReference type="Rhea" id="RHEA:10488"/>
        <dbReference type="ChEBI" id="CHEBI:30616"/>
        <dbReference type="ChEBI" id="CHEBI:43474"/>
        <dbReference type="ChEBI" id="CHEBI:57455"/>
        <dbReference type="ChEBI" id="CHEBI:57457"/>
        <dbReference type="ChEBI" id="CHEBI:456216"/>
        <dbReference type="EC" id="6.3.3.2"/>
    </reaction>
</comment>
<dbReference type="InterPro" id="IPR002698">
    <property type="entry name" value="FTHF_cligase"/>
</dbReference>
<dbReference type="PIRSF" id="PIRSF006806">
    <property type="entry name" value="FTHF_cligase"/>
    <property type="match status" value="1"/>
</dbReference>
<evidence type="ECO:0000313" key="6">
    <source>
        <dbReference type="EMBL" id="SFT77283.1"/>
    </source>
</evidence>
<evidence type="ECO:0000256" key="5">
    <source>
        <dbReference type="RuleBase" id="RU361279"/>
    </source>
</evidence>